<organism evidence="1 2">
    <name type="scientific">Trifolium subterraneum</name>
    <name type="common">Subterranean clover</name>
    <dbReference type="NCBI Taxonomy" id="3900"/>
    <lineage>
        <taxon>Eukaryota</taxon>
        <taxon>Viridiplantae</taxon>
        <taxon>Streptophyta</taxon>
        <taxon>Embryophyta</taxon>
        <taxon>Tracheophyta</taxon>
        <taxon>Spermatophyta</taxon>
        <taxon>Magnoliopsida</taxon>
        <taxon>eudicotyledons</taxon>
        <taxon>Gunneridae</taxon>
        <taxon>Pentapetalae</taxon>
        <taxon>rosids</taxon>
        <taxon>fabids</taxon>
        <taxon>Fabales</taxon>
        <taxon>Fabaceae</taxon>
        <taxon>Papilionoideae</taxon>
        <taxon>50 kb inversion clade</taxon>
        <taxon>NPAAA clade</taxon>
        <taxon>Hologalegina</taxon>
        <taxon>IRL clade</taxon>
        <taxon>Trifolieae</taxon>
        <taxon>Trifolium</taxon>
    </lineage>
</organism>
<reference evidence="2" key="1">
    <citation type="journal article" date="2017" name="Front. Plant Sci.">
        <title>Climate Clever Clovers: New Paradigm to Reduce the Environmental Footprint of Ruminants by Breeding Low Methanogenic Forages Utilizing Haplotype Variation.</title>
        <authorList>
            <person name="Kaur P."/>
            <person name="Appels R."/>
            <person name="Bayer P.E."/>
            <person name="Keeble-Gagnere G."/>
            <person name="Wang J."/>
            <person name="Hirakawa H."/>
            <person name="Shirasawa K."/>
            <person name="Vercoe P."/>
            <person name="Stefanova K."/>
            <person name="Durmic Z."/>
            <person name="Nichols P."/>
            <person name="Revell C."/>
            <person name="Isobe S.N."/>
            <person name="Edwards D."/>
            <person name="Erskine W."/>
        </authorList>
    </citation>
    <scope>NUCLEOTIDE SEQUENCE [LARGE SCALE GENOMIC DNA]</scope>
    <source>
        <strain evidence="2">cv. Daliak</strain>
    </source>
</reference>
<keyword evidence="2" id="KW-1185">Reference proteome</keyword>
<dbReference type="AlphaFoldDB" id="A0A2Z6MWU0"/>
<evidence type="ECO:0000313" key="2">
    <source>
        <dbReference type="Proteomes" id="UP000242715"/>
    </source>
</evidence>
<accession>A0A2Z6MWU0</accession>
<evidence type="ECO:0000313" key="1">
    <source>
        <dbReference type="EMBL" id="GAU21277.1"/>
    </source>
</evidence>
<gene>
    <name evidence="1" type="ORF">TSUD_286870</name>
</gene>
<dbReference type="EMBL" id="DF973226">
    <property type="protein sequence ID" value="GAU21277.1"/>
    <property type="molecule type" value="Genomic_DNA"/>
</dbReference>
<proteinExistence type="predicted"/>
<sequence length="149" mass="16456">MEIEEKLSKFITSHENLVPTRLNDEGTNSSLILQSIFQTKIIGEPTFSISNTEEKVATTRFTLDLLLACTVIVAAPFSQHLFIFDPCLDERRVCSLTVISSNDVHVFDPDGENCANSAFPALISINDHGSHSPLQVPWYRGKKSCSADA</sequence>
<protein>
    <submittedName>
        <fullName evidence="1">Uncharacterized protein</fullName>
    </submittedName>
</protein>
<name>A0A2Z6MWU0_TRISU</name>
<dbReference type="Proteomes" id="UP000242715">
    <property type="component" value="Unassembled WGS sequence"/>
</dbReference>